<name>A0AAV6V2K1_9ARAC</name>
<comment type="caution">
    <text evidence="2">The sequence shown here is derived from an EMBL/GenBank/DDBJ whole genome shotgun (WGS) entry which is preliminary data.</text>
</comment>
<organism evidence="2 3">
    <name type="scientific">Oedothorax gibbosus</name>
    <dbReference type="NCBI Taxonomy" id="931172"/>
    <lineage>
        <taxon>Eukaryota</taxon>
        <taxon>Metazoa</taxon>
        <taxon>Ecdysozoa</taxon>
        <taxon>Arthropoda</taxon>
        <taxon>Chelicerata</taxon>
        <taxon>Arachnida</taxon>
        <taxon>Araneae</taxon>
        <taxon>Araneomorphae</taxon>
        <taxon>Entelegynae</taxon>
        <taxon>Araneoidea</taxon>
        <taxon>Linyphiidae</taxon>
        <taxon>Erigoninae</taxon>
        <taxon>Oedothorax</taxon>
    </lineage>
</organism>
<evidence type="ECO:0000313" key="3">
    <source>
        <dbReference type="Proteomes" id="UP000827092"/>
    </source>
</evidence>
<gene>
    <name evidence="2" type="ORF">JTE90_026142</name>
</gene>
<protein>
    <submittedName>
        <fullName evidence="2">Uncharacterized protein</fullName>
    </submittedName>
</protein>
<dbReference type="AlphaFoldDB" id="A0AAV6V2K1"/>
<feature type="compositionally biased region" description="Basic and acidic residues" evidence="1">
    <location>
        <begin position="7"/>
        <end position="21"/>
    </location>
</feature>
<dbReference type="Proteomes" id="UP000827092">
    <property type="component" value="Unassembled WGS sequence"/>
</dbReference>
<evidence type="ECO:0000256" key="1">
    <source>
        <dbReference type="SAM" id="MobiDB-lite"/>
    </source>
</evidence>
<accession>A0AAV6V2K1</accession>
<sequence>MGRLRSQKNEKSVMKALPEDGERNSNIPEKFWRCYKRGKTLPRYSVKEISFFLNGGNFEVLAGELVSLTSLLGV</sequence>
<reference evidence="2 3" key="1">
    <citation type="journal article" date="2022" name="Nat. Ecol. Evol.">
        <title>A masculinizing supergene underlies an exaggerated male reproductive morph in a spider.</title>
        <authorList>
            <person name="Hendrickx F."/>
            <person name="De Corte Z."/>
            <person name="Sonet G."/>
            <person name="Van Belleghem S.M."/>
            <person name="Kostlbacher S."/>
            <person name="Vangestel C."/>
        </authorList>
    </citation>
    <scope>NUCLEOTIDE SEQUENCE [LARGE SCALE GENOMIC DNA]</scope>
    <source>
        <strain evidence="2">W744_W776</strain>
    </source>
</reference>
<feature type="region of interest" description="Disordered" evidence="1">
    <location>
        <begin position="1"/>
        <end position="21"/>
    </location>
</feature>
<keyword evidence="3" id="KW-1185">Reference proteome</keyword>
<proteinExistence type="predicted"/>
<dbReference type="EMBL" id="JAFNEN010000202">
    <property type="protein sequence ID" value="KAG8189841.1"/>
    <property type="molecule type" value="Genomic_DNA"/>
</dbReference>
<evidence type="ECO:0000313" key="2">
    <source>
        <dbReference type="EMBL" id="KAG8189841.1"/>
    </source>
</evidence>